<dbReference type="eggNOG" id="KOG0684">
    <property type="taxonomic scope" value="Eukaryota"/>
</dbReference>
<keyword evidence="6 8" id="KW-0408">Iron</keyword>
<feature type="transmembrane region" description="Helical" evidence="10">
    <location>
        <begin position="12"/>
        <end position="34"/>
    </location>
</feature>
<dbReference type="GO" id="GO:0004497">
    <property type="term" value="F:monooxygenase activity"/>
    <property type="evidence" value="ECO:0007669"/>
    <property type="project" value="UniProtKB-KW"/>
</dbReference>
<keyword evidence="5 9" id="KW-0560">Oxidoreductase</keyword>
<evidence type="ECO:0008006" key="13">
    <source>
        <dbReference type="Google" id="ProtNLM"/>
    </source>
</evidence>
<reference evidence="11 12" key="1">
    <citation type="journal article" date="2012" name="PLoS Pathog.">
        <title>Diverse lifestyles and strategies of plant pathogenesis encoded in the genomes of eighteen Dothideomycetes fungi.</title>
        <authorList>
            <person name="Ohm R.A."/>
            <person name="Feau N."/>
            <person name="Henrissat B."/>
            <person name="Schoch C.L."/>
            <person name="Horwitz B.A."/>
            <person name="Barry K.W."/>
            <person name="Condon B.J."/>
            <person name="Copeland A.C."/>
            <person name="Dhillon B."/>
            <person name="Glaser F."/>
            <person name="Hesse C.N."/>
            <person name="Kosti I."/>
            <person name="LaButti K."/>
            <person name="Lindquist E.A."/>
            <person name="Lucas S."/>
            <person name="Salamov A.A."/>
            <person name="Bradshaw R.E."/>
            <person name="Ciuffetti L."/>
            <person name="Hamelin R.C."/>
            <person name="Kema G.H.J."/>
            <person name="Lawrence C."/>
            <person name="Scott J.A."/>
            <person name="Spatafora J.W."/>
            <person name="Turgeon B.G."/>
            <person name="de Wit P.J.G.M."/>
            <person name="Zhong S."/>
            <person name="Goodwin S.B."/>
            <person name="Grigoriev I.V."/>
        </authorList>
    </citation>
    <scope>NUCLEOTIDE SEQUENCE [LARGE SCALE GENOMIC DNA]</scope>
    <source>
        <strain evidence="11 12">CIRAD86</strain>
    </source>
</reference>
<dbReference type="InterPro" id="IPR036396">
    <property type="entry name" value="Cyt_P450_sf"/>
</dbReference>
<dbReference type="PANTHER" id="PTHR46206">
    <property type="entry name" value="CYTOCHROME P450"/>
    <property type="match status" value="1"/>
</dbReference>
<keyword evidence="10" id="KW-0812">Transmembrane</keyword>
<evidence type="ECO:0000256" key="10">
    <source>
        <dbReference type="SAM" id="Phobius"/>
    </source>
</evidence>
<sequence length="509" mass="57778">MGYLISNFIDGTYWISSTSVLVACLSLAGAWTAARHWTSPWKKPRYPTINREEWDLFRHRATQQYITEARTLIKRGLHKYRGPFTIITTGEPVLVLPPQYTKAVSEHPALSFGDYAQNDNLAFRTWTFSAAKSISVLPEPVLKGLSRKIPTLINTISSEVSDCLDEMWETTPDWHEIPIKQNIIPCIARLTSRIFLGPTISSNPEWIQTASDYTVDIFLALERVKRWPRPLYFLAEILEPACWKARAQYATAARILQPFLQNREESLAQDQAVPEDSIEWIRNFATRKLCSDVDNQLGLTITSVHTMADLLTQAIINLCVYPDIVPALRAETVRLVQKNADGMIDKSALNDADLLDSFLKETQRLKPFASAALFRRASCDVRLDDEVFLHKGQNVCVAHRMWDEERYEGAETFKYDRWVRCGGEAGEGLHKRLVATSEDFTAFGHGRHACPGRFFAAAGIKIALMQILLRYDLKPLEWEEGDLVEHGFSMTTNPAKKIFVRRRGGVGDV</sequence>
<dbReference type="PANTHER" id="PTHR46206:SF2">
    <property type="entry name" value="CYTOCHROME P450 MONOOXYGENASE AUSG-RELATED"/>
    <property type="match status" value="1"/>
</dbReference>
<dbReference type="SUPFAM" id="SSF48264">
    <property type="entry name" value="Cytochrome P450"/>
    <property type="match status" value="1"/>
</dbReference>
<dbReference type="EMBL" id="KB446564">
    <property type="protein sequence ID" value="EME77540.1"/>
    <property type="molecule type" value="Genomic_DNA"/>
</dbReference>
<dbReference type="InterPro" id="IPR002403">
    <property type="entry name" value="Cyt_P450_E_grp-IV"/>
</dbReference>
<keyword evidence="3 8" id="KW-0349">Heme</keyword>
<evidence type="ECO:0000256" key="3">
    <source>
        <dbReference type="ARBA" id="ARBA00022617"/>
    </source>
</evidence>
<evidence type="ECO:0000256" key="9">
    <source>
        <dbReference type="RuleBase" id="RU000461"/>
    </source>
</evidence>
<dbReference type="RefSeq" id="XP_007931280.1">
    <property type="nucleotide sequence ID" value="XM_007933089.1"/>
</dbReference>
<dbReference type="KEGG" id="pfj:MYCFIDRAFT_44970"/>
<evidence type="ECO:0000256" key="6">
    <source>
        <dbReference type="ARBA" id="ARBA00023004"/>
    </source>
</evidence>
<protein>
    <recommendedName>
        <fullName evidence="13">Cytochrome P450 monooxygenase</fullName>
    </recommendedName>
</protein>
<dbReference type="OrthoDB" id="1844152at2759"/>
<name>M2YID9_PSEFD</name>
<comment type="similarity">
    <text evidence="2 9">Belongs to the cytochrome P450 family.</text>
</comment>
<dbReference type="GeneID" id="19339618"/>
<dbReference type="CDD" id="cd11041">
    <property type="entry name" value="CYP503A1-like"/>
    <property type="match status" value="1"/>
</dbReference>
<evidence type="ECO:0000313" key="12">
    <source>
        <dbReference type="Proteomes" id="UP000016932"/>
    </source>
</evidence>
<evidence type="ECO:0000313" key="11">
    <source>
        <dbReference type="EMBL" id="EME77540.1"/>
    </source>
</evidence>
<evidence type="ECO:0000256" key="4">
    <source>
        <dbReference type="ARBA" id="ARBA00022723"/>
    </source>
</evidence>
<evidence type="ECO:0000256" key="7">
    <source>
        <dbReference type="ARBA" id="ARBA00023033"/>
    </source>
</evidence>
<dbReference type="STRING" id="383855.M2YID9"/>
<evidence type="ECO:0000256" key="2">
    <source>
        <dbReference type="ARBA" id="ARBA00010617"/>
    </source>
</evidence>
<accession>M2YID9</accession>
<dbReference type="HOGENOM" id="CLU_022195_0_3_1"/>
<organism evidence="11 12">
    <name type="scientific">Pseudocercospora fijiensis (strain CIRAD86)</name>
    <name type="common">Black leaf streak disease fungus</name>
    <name type="synonym">Mycosphaerella fijiensis</name>
    <dbReference type="NCBI Taxonomy" id="383855"/>
    <lineage>
        <taxon>Eukaryota</taxon>
        <taxon>Fungi</taxon>
        <taxon>Dikarya</taxon>
        <taxon>Ascomycota</taxon>
        <taxon>Pezizomycotina</taxon>
        <taxon>Dothideomycetes</taxon>
        <taxon>Dothideomycetidae</taxon>
        <taxon>Mycosphaerellales</taxon>
        <taxon>Mycosphaerellaceae</taxon>
        <taxon>Pseudocercospora</taxon>
    </lineage>
</organism>
<evidence type="ECO:0000256" key="1">
    <source>
        <dbReference type="ARBA" id="ARBA00001971"/>
    </source>
</evidence>
<keyword evidence="10" id="KW-0472">Membrane</keyword>
<keyword evidence="12" id="KW-1185">Reference proteome</keyword>
<dbReference type="InterPro" id="IPR017972">
    <property type="entry name" value="Cyt_P450_CS"/>
</dbReference>
<comment type="cofactor">
    <cofactor evidence="1 8">
        <name>heme</name>
        <dbReference type="ChEBI" id="CHEBI:30413"/>
    </cofactor>
</comment>
<dbReference type="Gene3D" id="1.10.630.10">
    <property type="entry name" value="Cytochrome P450"/>
    <property type="match status" value="1"/>
</dbReference>
<dbReference type="AlphaFoldDB" id="M2YID9"/>
<dbReference type="GO" id="GO:0020037">
    <property type="term" value="F:heme binding"/>
    <property type="evidence" value="ECO:0007669"/>
    <property type="project" value="InterPro"/>
</dbReference>
<keyword evidence="10" id="KW-1133">Transmembrane helix</keyword>
<dbReference type="GO" id="GO:0005506">
    <property type="term" value="F:iron ion binding"/>
    <property type="evidence" value="ECO:0007669"/>
    <property type="project" value="InterPro"/>
</dbReference>
<dbReference type="Pfam" id="PF00067">
    <property type="entry name" value="p450"/>
    <property type="match status" value="1"/>
</dbReference>
<dbReference type="GO" id="GO:0016705">
    <property type="term" value="F:oxidoreductase activity, acting on paired donors, with incorporation or reduction of molecular oxygen"/>
    <property type="evidence" value="ECO:0007669"/>
    <property type="project" value="InterPro"/>
</dbReference>
<gene>
    <name evidence="11" type="ORF">MYCFIDRAFT_44970</name>
</gene>
<keyword evidence="4 8" id="KW-0479">Metal-binding</keyword>
<dbReference type="VEuPathDB" id="FungiDB:MYCFIDRAFT_44970"/>
<keyword evidence="7 9" id="KW-0503">Monooxygenase</keyword>
<dbReference type="PRINTS" id="PR00465">
    <property type="entry name" value="EP450IV"/>
</dbReference>
<dbReference type="PROSITE" id="PS00086">
    <property type="entry name" value="CYTOCHROME_P450"/>
    <property type="match status" value="1"/>
</dbReference>
<proteinExistence type="inferred from homology"/>
<evidence type="ECO:0000256" key="8">
    <source>
        <dbReference type="PIRSR" id="PIRSR602403-1"/>
    </source>
</evidence>
<feature type="binding site" description="axial binding residue" evidence="8">
    <location>
        <position position="450"/>
    </location>
    <ligand>
        <name>heme</name>
        <dbReference type="ChEBI" id="CHEBI:30413"/>
    </ligand>
    <ligandPart>
        <name>Fe</name>
        <dbReference type="ChEBI" id="CHEBI:18248"/>
    </ligandPart>
</feature>
<evidence type="ECO:0000256" key="5">
    <source>
        <dbReference type="ARBA" id="ARBA00023002"/>
    </source>
</evidence>
<dbReference type="InterPro" id="IPR001128">
    <property type="entry name" value="Cyt_P450"/>
</dbReference>
<dbReference type="Proteomes" id="UP000016932">
    <property type="component" value="Unassembled WGS sequence"/>
</dbReference>